<name>A0A1M7FF33_9GAMM</name>
<dbReference type="InParanoid" id="A0A1M7FF33"/>
<feature type="region of interest" description="Disordered" evidence="2">
    <location>
        <begin position="350"/>
        <end position="373"/>
    </location>
</feature>
<dbReference type="Gene3D" id="2.40.50.100">
    <property type="match status" value="1"/>
</dbReference>
<dbReference type="NCBIfam" id="TIGR01730">
    <property type="entry name" value="RND_mfp"/>
    <property type="match status" value="1"/>
</dbReference>
<reference evidence="3 4" key="1">
    <citation type="submission" date="2016-11" db="EMBL/GenBank/DDBJ databases">
        <authorList>
            <person name="Jaros S."/>
            <person name="Januszkiewicz K."/>
            <person name="Wedrychowicz H."/>
        </authorList>
    </citation>
    <scope>NUCLEOTIDE SEQUENCE [LARGE SCALE GENOMIC DNA]</scope>
    <source>
        <strain evidence="3 4">ACAM 12</strain>
    </source>
</reference>
<proteinExistence type="inferred from homology"/>
<evidence type="ECO:0000313" key="4">
    <source>
        <dbReference type="Proteomes" id="UP000190911"/>
    </source>
</evidence>
<accession>A0A1M7FF33</accession>
<dbReference type="GO" id="GO:0015562">
    <property type="term" value="F:efflux transmembrane transporter activity"/>
    <property type="evidence" value="ECO:0007669"/>
    <property type="project" value="TreeGrafter"/>
</dbReference>
<dbReference type="RefSeq" id="WP_079551547.1">
    <property type="nucleotide sequence ID" value="NZ_LT670847.1"/>
</dbReference>
<evidence type="ECO:0000256" key="2">
    <source>
        <dbReference type="SAM" id="MobiDB-lite"/>
    </source>
</evidence>
<dbReference type="InterPro" id="IPR006143">
    <property type="entry name" value="RND_pump_MFP"/>
</dbReference>
<dbReference type="OrthoDB" id="9806939at2"/>
<dbReference type="SUPFAM" id="SSF111369">
    <property type="entry name" value="HlyD-like secretion proteins"/>
    <property type="match status" value="1"/>
</dbReference>
<dbReference type="Gene3D" id="1.10.287.470">
    <property type="entry name" value="Helix hairpin bin"/>
    <property type="match status" value="1"/>
</dbReference>
<sequence>MRQQRFSRLPFSYVLASLLLLALVLWLALGDFNAFKDEAPEDTTTPPAPTRVETRRLESVDYTPTRVVQGALEANRDVALRASVEGLVKDKPVKQGASVSAGETLLVLDNDALPERLAEARDNVELARAELAGAQQLRQRELISKPELLRLRAALSQRVAETARLKKQQADTRPQAPFDGTLDRVSVTLGELLQPGEEWGRLIDDATLKGIGWVSQQDVAPLAAGQPVTTRLLSGDTLQGTLTHVASRAAEDTRSFYLEVTLNNPEHRRLAGGSAELTIALPSRQVHTLSPALLQLTTNGELAVKHVDDDGLVEQTAVELISADTRQAYVAGLPDSVRLITLGAGLVEPGERVESVPEDASQERQGAAHAPAD</sequence>
<dbReference type="AlphaFoldDB" id="A0A1M7FF33"/>
<evidence type="ECO:0000256" key="1">
    <source>
        <dbReference type="ARBA" id="ARBA00009477"/>
    </source>
</evidence>
<dbReference type="STRING" id="29571.SAMN05878437_0831"/>
<gene>
    <name evidence="3" type="ORF">SAMN05878437_0831</name>
</gene>
<comment type="similarity">
    <text evidence="1">Belongs to the membrane fusion protein (MFP) (TC 8.A.1) family.</text>
</comment>
<dbReference type="Proteomes" id="UP000190911">
    <property type="component" value="Chromosome I"/>
</dbReference>
<keyword evidence="4" id="KW-1185">Reference proteome</keyword>
<protein>
    <submittedName>
        <fullName evidence="3">Membrane fusion protein, multidrug efflux system</fullName>
    </submittedName>
</protein>
<dbReference type="GO" id="GO:1990281">
    <property type="term" value="C:efflux pump complex"/>
    <property type="evidence" value="ECO:0007669"/>
    <property type="project" value="TreeGrafter"/>
</dbReference>
<dbReference type="Gene3D" id="2.40.30.170">
    <property type="match status" value="1"/>
</dbReference>
<dbReference type="PANTHER" id="PTHR30469">
    <property type="entry name" value="MULTIDRUG RESISTANCE PROTEIN MDTA"/>
    <property type="match status" value="1"/>
</dbReference>
<evidence type="ECO:0000313" key="3">
    <source>
        <dbReference type="EMBL" id="SHM02267.1"/>
    </source>
</evidence>
<dbReference type="EMBL" id="LT670847">
    <property type="protein sequence ID" value="SHM02267.1"/>
    <property type="molecule type" value="Genomic_DNA"/>
</dbReference>
<organism evidence="3 4">
    <name type="scientific">Vreelandella subglaciescola</name>
    <dbReference type="NCBI Taxonomy" id="29571"/>
    <lineage>
        <taxon>Bacteria</taxon>
        <taxon>Pseudomonadati</taxon>
        <taxon>Pseudomonadota</taxon>
        <taxon>Gammaproteobacteria</taxon>
        <taxon>Oceanospirillales</taxon>
        <taxon>Halomonadaceae</taxon>
        <taxon>Vreelandella</taxon>
    </lineage>
</organism>